<dbReference type="RefSeq" id="WP_047907116.1">
    <property type="nucleotide sequence ID" value="NZ_CP011807.3"/>
</dbReference>
<evidence type="ECO:0000313" key="3">
    <source>
        <dbReference type="Proteomes" id="UP000035651"/>
    </source>
</evidence>
<proteinExistence type="predicted"/>
<feature type="chain" id="PRO_5005203355" description="Type IV pilus biogenesis protein PilP" evidence="1">
    <location>
        <begin position="23"/>
        <end position="174"/>
    </location>
</feature>
<dbReference type="InterPro" id="IPR022753">
    <property type="entry name" value="T4SS_pilus_biogen_PilP"/>
</dbReference>
<dbReference type="OrthoDB" id="9868858at2"/>
<protein>
    <recommendedName>
        <fullName evidence="4">Type IV pilus biogenesis protein PilP</fullName>
    </recommendedName>
</protein>
<dbReference type="KEGG" id="pfg:AB870_16055"/>
<feature type="signal peptide" evidence="1">
    <location>
        <begin position="1"/>
        <end position="22"/>
    </location>
</feature>
<reference evidence="2" key="1">
    <citation type="submission" date="2016-06" db="EMBL/GenBank/DDBJ databases">
        <title>Complete Genome Sequence of Pandoraea faecigallinarum DSM-23572.</title>
        <authorList>
            <person name="Yong D."/>
            <person name="Ee R."/>
            <person name="Lim Y.-L."/>
            <person name="Yin W.-F."/>
            <person name="Chan K.-G."/>
        </authorList>
    </citation>
    <scope>NUCLEOTIDE SEQUENCE</scope>
    <source>
        <strain evidence="2">DSM 23572</strain>
    </source>
</reference>
<accession>A0A0H3WUK2</accession>
<dbReference type="STRING" id="656179.AB870_16055"/>
<dbReference type="PATRIC" id="fig|656179.3.peg.3421"/>
<evidence type="ECO:0000313" key="2">
    <source>
        <dbReference type="EMBL" id="AKM31315.1"/>
    </source>
</evidence>
<evidence type="ECO:0008006" key="4">
    <source>
        <dbReference type="Google" id="ProtNLM"/>
    </source>
</evidence>
<dbReference type="AlphaFoldDB" id="A0A0H3WUK2"/>
<dbReference type="NCBIfam" id="TIGR03021">
    <property type="entry name" value="pilP_fam"/>
    <property type="match status" value="1"/>
</dbReference>
<evidence type="ECO:0000256" key="1">
    <source>
        <dbReference type="SAM" id="SignalP"/>
    </source>
</evidence>
<gene>
    <name evidence="2" type="ORF">AB870_16055</name>
</gene>
<keyword evidence="1" id="KW-0732">Signal</keyword>
<keyword evidence="3" id="KW-1185">Reference proteome</keyword>
<dbReference type="Proteomes" id="UP000035651">
    <property type="component" value="Chromosome"/>
</dbReference>
<organism evidence="2 3">
    <name type="scientific">Pandoraea faecigallinarum</name>
    <dbReference type="NCBI Taxonomy" id="656179"/>
    <lineage>
        <taxon>Bacteria</taxon>
        <taxon>Pseudomonadati</taxon>
        <taxon>Pseudomonadota</taxon>
        <taxon>Betaproteobacteria</taxon>
        <taxon>Burkholderiales</taxon>
        <taxon>Burkholderiaceae</taxon>
        <taxon>Pandoraea</taxon>
    </lineage>
</organism>
<sequence length="174" mass="18690">MQQQLNVVFLASAILAATTCHADEQALPGDNGKAGVERTNASGFVDRLGRLQTEVVLLKAEAARAQAQLSLEQARAPLDANRRQGVAAITSIYGRDQNLYAVAQFKDGRTQTVRAGDHLSNGYVVKRVSISSVTLVRKGDEIHIDLAPVRPPSLVYGNAGGALDTPPLPDRMYR</sequence>
<name>A0A0H3WUK2_9BURK</name>
<dbReference type="EMBL" id="CP011807">
    <property type="protein sequence ID" value="AKM31315.1"/>
    <property type="molecule type" value="Genomic_DNA"/>
</dbReference>